<organism evidence="3">
    <name type="scientific">Listeria monocytogenes</name>
    <dbReference type="NCBI Taxonomy" id="1639"/>
    <lineage>
        <taxon>Bacteria</taxon>
        <taxon>Bacillati</taxon>
        <taxon>Bacillota</taxon>
        <taxon>Bacilli</taxon>
        <taxon>Bacillales</taxon>
        <taxon>Listeriaceae</taxon>
        <taxon>Listeria</taxon>
    </lineage>
</organism>
<reference evidence="4 5" key="1">
    <citation type="journal article" date="2018" name="Genome Biol.">
        <title>SKESA: strategic k-mer extension for scrupulous assemblies.</title>
        <authorList>
            <person name="Souvorov A."/>
            <person name="Agarwala R."/>
            <person name="Lipman D.J."/>
        </authorList>
    </citation>
    <scope>NUCLEOTIDE SEQUENCE [LARGE SCALE GENOMIC DNA]</scope>
    <source>
        <strain evidence="1 5">CFIAFB20100120</strain>
        <strain evidence="3">CFIAFB20170037</strain>
        <strain evidence="2 4">CFIAFB20170045</strain>
    </source>
</reference>
<gene>
    <name evidence="1" type="ORF">GYS09_14390</name>
    <name evidence="2" type="ORF">GYX23_14250</name>
    <name evidence="3" type="ORF">GYY14_15290</name>
</gene>
<accession>A0A461ISQ6</accession>
<dbReference type="AlphaFoldDB" id="A0A461ISQ6"/>
<dbReference type="EMBL" id="DAAJFY010000018">
    <property type="protein sequence ID" value="HAC0276728.1"/>
    <property type="molecule type" value="Genomic_DNA"/>
</dbReference>
<evidence type="ECO:0000313" key="2">
    <source>
        <dbReference type="EMBL" id="HAC0014150.1"/>
    </source>
</evidence>
<dbReference type="Proteomes" id="UP000841146">
    <property type="component" value="Unassembled WGS sequence"/>
</dbReference>
<evidence type="ECO:0000313" key="4">
    <source>
        <dbReference type="Proteomes" id="UP000841146"/>
    </source>
</evidence>
<dbReference type="EMBL" id="DAAIJL010000018">
    <property type="protein sequence ID" value="HAB8558473.1"/>
    <property type="molecule type" value="Genomic_DNA"/>
</dbReference>
<dbReference type="Proteomes" id="UP000842809">
    <property type="component" value="Unassembled WGS sequence"/>
</dbReference>
<evidence type="ECO:0000313" key="3">
    <source>
        <dbReference type="EMBL" id="HAC0276728.1"/>
    </source>
</evidence>
<reference evidence="3" key="2">
    <citation type="submission" date="2020-01" db="EMBL/GenBank/DDBJ databases">
        <authorList>
            <consortium name="NCBI Pathogen Detection Project"/>
        </authorList>
    </citation>
    <scope>NUCLEOTIDE SEQUENCE</scope>
    <source>
        <strain evidence="1">CFIAFB20100120</strain>
        <strain evidence="3">CFIAFB20170037</strain>
        <strain evidence="2">CFIAFB20170045</strain>
    </source>
</reference>
<comment type="caution">
    <text evidence="3">The sequence shown here is derived from an EMBL/GenBank/DDBJ whole genome shotgun (WGS) entry which is preliminary data.</text>
</comment>
<dbReference type="Proteomes" id="UP000844415">
    <property type="component" value="Unassembled WGS sequence"/>
</dbReference>
<proteinExistence type="predicted"/>
<protein>
    <submittedName>
        <fullName evidence="3">Uncharacterized protein</fullName>
    </submittedName>
</protein>
<dbReference type="RefSeq" id="WP_069027560.1">
    <property type="nucleotide sequence ID" value="NZ_CP168912.1"/>
</dbReference>
<sequence length="282" mass="33472">MGGFDSYYLKYFSSEDTLKKWQKYTKVITRVVSEVSAIESIYFSKSIEKVVLNNFEKVFQINGDIFSYSNISAGFSEEHDKQVRRFIVENFDEKYVSISKIESDDGESERIELNLPNNIEFAISESTKKASSLYSNWEEFIKKINKNQKEFQNHMYSNGGDSEYWTSLISYIEDTFKFNPFEMGTNRSMSSYLQDNFEKTTIQYKLSEKTDQIIYISSSSQLDCIPTLQQMTEKFYDPNLEEIEYAKDMKKLMEKFERNKGIEWIQERPGMYEKYKKYVLKE</sequence>
<evidence type="ECO:0000313" key="1">
    <source>
        <dbReference type="EMBL" id="HAB8558473.1"/>
    </source>
</evidence>
<dbReference type="EMBL" id="DAAJCS010000013">
    <property type="protein sequence ID" value="HAC0014150.1"/>
    <property type="molecule type" value="Genomic_DNA"/>
</dbReference>
<name>A0A461ISQ6_LISMN</name>
<evidence type="ECO:0000313" key="5">
    <source>
        <dbReference type="Proteomes" id="UP000844415"/>
    </source>
</evidence>